<dbReference type="InterPro" id="IPR000073">
    <property type="entry name" value="AB_hydrolase_1"/>
</dbReference>
<dbReference type="AlphaFoldDB" id="A0AAU1UJ78"/>
<dbReference type="EMBL" id="CP108195">
    <property type="protein sequence ID" value="WTS16897.1"/>
    <property type="molecule type" value="Genomic_DNA"/>
</dbReference>
<proteinExistence type="predicted"/>
<dbReference type="SUPFAM" id="SSF53474">
    <property type="entry name" value="alpha/beta-Hydrolases"/>
    <property type="match status" value="1"/>
</dbReference>
<evidence type="ECO:0000313" key="2">
    <source>
        <dbReference type="EMBL" id="WTS16897.1"/>
    </source>
</evidence>
<accession>A0AAU1UJ78</accession>
<reference evidence="2" key="1">
    <citation type="submission" date="2022-10" db="EMBL/GenBank/DDBJ databases">
        <title>The complete genomes of actinobacterial strains from the NBC collection.</title>
        <authorList>
            <person name="Joergensen T.S."/>
            <person name="Alvarez Arevalo M."/>
            <person name="Sterndorff E.B."/>
            <person name="Faurdal D."/>
            <person name="Vuksanovic O."/>
            <person name="Mourched A.-S."/>
            <person name="Charusanti P."/>
            <person name="Shaw S."/>
            <person name="Blin K."/>
            <person name="Weber T."/>
        </authorList>
    </citation>
    <scope>NUCLEOTIDE SEQUENCE</scope>
    <source>
        <strain evidence="2">NBC_00119</strain>
    </source>
</reference>
<organism evidence="2">
    <name type="scientific">Streptomyces sp. NBC_00119</name>
    <dbReference type="NCBI Taxonomy" id="2975659"/>
    <lineage>
        <taxon>Bacteria</taxon>
        <taxon>Bacillati</taxon>
        <taxon>Actinomycetota</taxon>
        <taxon>Actinomycetes</taxon>
        <taxon>Kitasatosporales</taxon>
        <taxon>Streptomycetaceae</taxon>
        <taxon>Streptomyces</taxon>
    </lineage>
</organism>
<dbReference type="InterPro" id="IPR029058">
    <property type="entry name" value="AB_hydrolase_fold"/>
</dbReference>
<protein>
    <submittedName>
        <fullName evidence="2">Alpha/beta hydrolase</fullName>
    </submittedName>
</protein>
<evidence type="ECO:0000259" key="1">
    <source>
        <dbReference type="Pfam" id="PF00561"/>
    </source>
</evidence>
<dbReference type="Pfam" id="PF00561">
    <property type="entry name" value="Abhydrolase_1"/>
    <property type="match status" value="1"/>
</dbReference>
<sequence>MPINQQEKDIMSTYLADEAKDVEVEGPSATFTYRRMGPRGGVPLVLLNRFRGTIDWWDPEFLDYLATDHDVIVFDNVGVGYTNGEPRDSLDGFAEGAIEFIEALGLAQADLLGWSLGGIVAQRVAVRRPELVRKLIVAGSGPAGWVPGAPDMSEKVLGIMAKPDADTDDVLYLFYPETDAARASGQEHFGHVSTRLAAGGPAISEEAALGMLTAVGKLLEVPFDQVKAELESIKQPVLYANGLHDVMIPAYASYVAVQHLENATLVLYSDAGHAFLFQHAEEFATQVATFLAA</sequence>
<gene>
    <name evidence="2" type="ORF">OHU69_41080</name>
</gene>
<feature type="domain" description="AB hydrolase-1" evidence="1">
    <location>
        <begin position="43"/>
        <end position="279"/>
    </location>
</feature>
<dbReference type="Gene3D" id="3.40.50.1820">
    <property type="entry name" value="alpha/beta hydrolase"/>
    <property type="match status" value="1"/>
</dbReference>
<name>A0AAU1UJ78_9ACTN</name>
<dbReference type="GO" id="GO:0016787">
    <property type="term" value="F:hydrolase activity"/>
    <property type="evidence" value="ECO:0007669"/>
    <property type="project" value="UniProtKB-KW"/>
</dbReference>
<dbReference type="InterPro" id="IPR050471">
    <property type="entry name" value="AB_hydrolase"/>
</dbReference>
<dbReference type="PANTHER" id="PTHR43433">
    <property type="entry name" value="HYDROLASE, ALPHA/BETA FOLD FAMILY PROTEIN"/>
    <property type="match status" value="1"/>
</dbReference>
<keyword evidence="2" id="KW-0378">Hydrolase</keyword>
<dbReference type="PRINTS" id="PR00111">
    <property type="entry name" value="ABHYDROLASE"/>
</dbReference>
<dbReference type="PANTHER" id="PTHR43433:SF5">
    <property type="entry name" value="AB HYDROLASE-1 DOMAIN-CONTAINING PROTEIN"/>
    <property type="match status" value="1"/>
</dbReference>